<dbReference type="HOGENOM" id="CLU_071040_1_1_9"/>
<feature type="transmembrane region" description="Helical" evidence="1">
    <location>
        <begin position="25"/>
        <end position="47"/>
    </location>
</feature>
<evidence type="ECO:0000313" key="3">
    <source>
        <dbReference type="EMBL" id="RRK33858.1"/>
    </source>
</evidence>
<feature type="transmembrane region" description="Helical" evidence="1">
    <location>
        <begin position="204"/>
        <end position="223"/>
    </location>
</feature>
<evidence type="ECO:0000313" key="2">
    <source>
        <dbReference type="EMBL" id="NDO68520.1"/>
    </source>
</evidence>
<proteinExistence type="predicted"/>
<dbReference type="AlphaFoldDB" id="N2A246"/>
<dbReference type="PANTHER" id="PTHR36833">
    <property type="entry name" value="SLR0610 PROTEIN-RELATED"/>
    <property type="match status" value="1"/>
</dbReference>
<evidence type="ECO:0000256" key="1">
    <source>
        <dbReference type="SAM" id="Phobius"/>
    </source>
</evidence>
<sequence length="269" mass="30027">MKKIKYYASVAAALTRQSIQSRLEYPFMLIGHVLANCVQWVVGFATIKFVVDSFGSLGGWGYESLAFLYGMSVLSHGLAVVFFIQTWYMPYCVVEGEYDMFLLRPMGVLFQFLFEDFNLIGITDMIPGLMVFFYGCAKVHLEVNAANIALILFTLAGGTLIRGAVWIFCGSLSFWTKSTANFTDMVGALFERVSMYPLTIYPKWTQALFTFLLPLAWITFYPVKDILEMEGSVIPVPMAVIGLGVGAVMFALSCGLFRIGMRRYESAGS</sequence>
<feature type="transmembrane region" description="Helical" evidence="1">
    <location>
        <begin position="146"/>
        <end position="169"/>
    </location>
</feature>
<feature type="transmembrane region" description="Helical" evidence="1">
    <location>
        <begin position="108"/>
        <end position="134"/>
    </location>
</feature>
<evidence type="ECO:0000313" key="5">
    <source>
        <dbReference type="Proteomes" id="UP000474104"/>
    </source>
</evidence>
<organism evidence="3 4">
    <name type="scientific">Schaedlerella arabinosiphila</name>
    <dbReference type="NCBI Taxonomy" id="2044587"/>
    <lineage>
        <taxon>Bacteria</taxon>
        <taxon>Bacillati</taxon>
        <taxon>Bacillota</taxon>
        <taxon>Clostridia</taxon>
        <taxon>Lachnospirales</taxon>
        <taxon>Lachnospiraceae</taxon>
        <taxon>Schaedlerella</taxon>
    </lineage>
</organism>
<keyword evidence="1" id="KW-0472">Membrane</keyword>
<dbReference type="PANTHER" id="PTHR36833:SF1">
    <property type="entry name" value="INTEGRAL MEMBRANE TRANSPORT PROTEIN"/>
    <property type="match status" value="1"/>
</dbReference>
<keyword evidence="1" id="KW-0812">Transmembrane</keyword>
<accession>A0A426DMA8</accession>
<gene>
    <name evidence="3" type="ORF">EBB54_22720</name>
    <name evidence="2" type="ORF">FMM80_07395</name>
</gene>
<accession>N2A246</accession>
<name>N2A246_9FIRM</name>
<dbReference type="STRING" id="2044587.C824_04958"/>
<feature type="transmembrane region" description="Helical" evidence="1">
    <location>
        <begin position="67"/>
        <end position="88"/>
    </location>
</feature>
<dbReference type="Proteomes" id="UP000274920">
    <property type="component" value="Unassembled WGS sequence"/>
</dbReference>
<evidence type="ECO:0000313" key="4">
    <source>
        <dbReference type="Proteomes" id="UP000274920"/>
    </source>
</evidence>
<dbReference type="Proteomes" id="UP000474104">
    <property type="component" value="Unassembled WGS sequence"/>
</dbReference>
<protein>
    <submittedName>
        <fullName evidence="3">ABC transporter permease</fullName>
    </submittedName>
</protein>
<comment type="caution">
    <text evidence="3">The sequence shown here is derived from an EMBL/GenBank/DDBJ whole genome shotgun (WGS) entry which is preliminary data.</text>
</comment>
<dbReference type="OrthoDB" id="9788195at2"/>
<dbReference type="EMBL" id="VIRB01000048">
    <property type="protein sequence ID" value="NDO68520.1"/>
    <property type="molecule type" value="Genomic_DNA"/>
</dbReference>
<keyword evidence="1" id="KW-1133">Transmembrane helix</keyword>
<reference evidence="2 5" key="2">
    <citation type="submission" date="2019-07" db="EMBL/GenBank/DDBJ databases">
        <title>Draft genome sequences of 15 bacterial species constituting the stable defined intestinal microbiota of the GM15 gnotobiotic mouse model.</title>
        <authorList>
            <person name="Elie C."/>
            <person name="Mathieu A."/>
            <person name="Saliou A."/>
            <person name="Darnaud M."/>
            <person name="Leulier F."/>
            <person name="Tamellini A."/>
        </authorList>
    </citation>
    <scope>NUCLEOTIDE SEQUENCE [LARGE SCALE GENOMIC DNA]</scope>
    <source>
        <strain evidence="5">ASF 502</strain>
        <strain evidence="2">MD300</strain>
    </source>
</reference>
<feature type="transmembrane region" description="Helical" evidence="1">
    <location>
        <begin position="235"/>
        <end position="257"/>
    </location>
</feature>
<dbReference type="RefSeq" id="WP_004071438.1">
    <property type="nucleotide sequence ID" value="NZ_CASCYM010000040.1"/>
</dbReference>
<dbReference type="EMBL" id="RHJS01000002">
    <property type="protein sequence ID" value="RRK33858.1"/>
    <property type="molecule type" value="Genomic_DNA"/>
</dbReference>
<keyword evidence="4" id="KW-1185">Reference proteome</keyword>
<dbReference type="Pfam" id="PF06182">
    <property type="entry name" value="ABC2_membrane_6"/>
    <property type="match status" value="1"/>
</dbReference>
<dbReference type="InterPro" id="IPR010390">
    <property type="entry name" value="ABC-2_transporter-like"/>
</dbReference>
<reference evidence="3" key="1">
    <citation type="submission" date="2018-10" db="EMBL/GenBank/DDBJ databases">
        <title>Schaedlerella arabinophila gen. nov. sp. nov., isolated from the mouse intestinal tract and comparative analysis with the genome of the closely related altered Schaedler flora strain ASF502.</title>
        <authorList>
            <person name="Miyake S."/>
            <person name="Soh M."/>
            <person name="Seedorf H."/>
        </authorList>
    </citation>
    <scope>NUCLEOTIDE SEQUENCE [LARGE SCALE GENOMIC DNA]</scope>
    <source>
        <strain evidence="3">DSM 106076</strain>
    </source>
</reference>
<dbReference type="eggNOG" id="COG3694">
    <property type="taxonomic scope" value="Bacteria"/>
</dbReference>